<evidence type="ECO:0000313" key="2">
    <source>
        <dbReference type="Proteomes" id="UP001054837"/>
    </source>
</evidence>
<gene>
    <name evidence="1" type="ORF">CDAR_373811</name>
</gene>
<accession>A0AAV4QIG7</accession>
<proteinExistence type="predicted"/>
<organism evidence="1 2">
    <name type="scientific">Caerostris darwini</name>
    <dbReference type="NCBI Taxonomy" id="1538125"/>
    <lineage>
        <taxon>Eukaryota</taxon>
        <taxon>Metazoa</taxon>
        <taxon>Ecdysozoa</taxon>
        <taxon>Arthropoda</taxon>
        <taxon>Chelicerata</taxon>
        <taxon>Arachnida</taxon>
        <taxon>Araneae</taxon>
        <taxon>Araneomorphae</taxon>
        <taxon>Entelegynae</taxon>
        <taxon>Araneoidea</taxon>
        <taxon>Araneidae</taxon>
        <taxon>Caerostris</taxon>
    </lineage>
</organism>
<keyword evidence="2" id="KW-1185">Reference proteome</keyword>
<dbReference type="Proteomes" id="UP001054837">
    <property type="component" value="Unassembled WGS sequence"/>
</dbReference>
<evidence type="ECO:0000313" key="1">
    <source>
        <dbReference type="EMBL" id="GIY08965.1"/>
    </source>
</evidence>
<comment type="caution">
    <text evidence="1">The sequence shown here is derived from an EMBL/GenBank/DDBJ whole genome shotgun (WGS) entry which is preliminary data.</text>
</comment>
<dbReference type="EMBL" id="BPLQ01004569">
    <property type="protein sequence ID" value="GIY08965.1"/>
    <property type="molecule type" value="Genomic_DNA"/>
</dbReference>
<dbReference type="AlphaFoldDB" id="A0AAV4QIG7"/>
<evidence type="ECO:0008006" key="3">
    <source>
        <dbReference type="Google" id="ProtNLM"/>
    </source>
</evidence>
<protein>
    <recommendedName>
        <fullName evidence="3">Secreted protein</fullName>
    </recommendedName>
</protein>
<sequence length="81" mass="8848">MCLSPLFSANVTAAADLLPTLSSREGPRQLQTTFFSSFSQIVCVTYEPARIESGGQGGNVPRIIPRCLISSCFNFSFRDEL</sequence>
<name>A0AAV4QIG7_9ARAC</name>
<reference evidence="1 2" key="1">
    <citation type="submission" date="2021-06" db="EMBL/GenBank/DDBJ databases">
        <title>Caerostris darwini draft genome.</title>
        <authorList>
            <person name="Kono N."/>
            <person name="Arakawa K."/>
        </authorList>
    </citation>
    <scope>NUCLEOTIDE SEQUENCE [LARGE SCALE GENOMIC DNA]</scope>
</reference>